<dbReference type="Gene3D" id="1.10.287.70">
    <property type="match status" value="1"/>
</dbReference>
<protein>
    <recommendedName>
        <fullName evidence="6">Ion transport domain-containing protein</fullName>
    </recommendedName>
</protein>
<accession>A0AA36HKM0</accession>
<keyword evidence="3 5" id="KW-1133">Transmembrane helix</keyword>
<keyword evidence="4 5" id="KW-0472">Membrane</keyword>
<feature type="transmembrane region" description="Helical" evidence="5">
    <location>
        <begin position="144"/>
        <end position="164"/>
    </location>
</feature>
<keyword evidence="8" id="KW-1185">Reference proteome</keyword>
<evidence type="ECO:0000259" key="6">
    <source>
        <dbReference type="Pfam" id="PF00520"/>
    </source>
</evidence>
<keyword evidence="2 5" id="KW-0812">Transmembrane</keyword>
<evidence type="ECO:0000256" key="4">
    <source>
        <dbReference type="ARBA" id="ARBA00023136"/>
    </source>
</evidence>
<dbReference type="InterPro" id="IPR005821">
    <property type="entry name" value="Ion_trans_dom"/>
</dbReference>
<proteinExistence type="predicted"/>
<dbReference type="Proteomes" id="UP001178507">
    <property type="component" value="Unassembled WGS sequence"/>
</dbReference>
<dbReference type="InterPro" id="IPR018247">
    <property type="entry name" value="EF_Hand_1_Ca_BS"/>
</dbReference>
<dbReference type="EMBL" id="CAUJNA010000006">
    <property type="protein sequence ID" value="CAJ1370285.1"/>
    <property type="molecule type" value="Genomic_DNA"/>
</dbReference>
<name>A0AA36HKM0_9DINO</name>
<dbReference type="SUPFAM" id="SSF81324">
    <property type="entry name" value="Voltage-gated potassium channels"/>
    <property type="match status" value="1"/>
</dbReference>
<comment type="subcellular location">
    <subcellularLocation>
        <location evidence="1">Membrane</location>
        <topology evidence="1">Multi-pass membrane protein</topology>
    </subcellularLocation>
</comment>
<evidence type="ECO:0000256" key="1">
    <source>
        <dbReference type="ARBA" id="ARBA00004141"/>
    </source>
</evidence>
<sequence length="547" mass="61032">MERPKQSQEQICHHFQEHLEKLAADFTELHRHVLLLTEERGTLEREAAHLRQRLANYGPPGENQKPIAPPLLPIALREATPPDCLESQFEEAFGLDAGKGHAVPNPKLTKVSEEEAERYRSSKLLSRSNSGLSNMAKALNLDQVLHFVASSGPGFIIVMNTLAMGIAVDNDPDSPGWAYLELFFALCYLLEFTVKLHMLGVSGYFCGADARWNLFDFFCLLLSISDVTLVFLVMAEAVNFSIGSASVIKVARLARLMRLIRTLHFEFFSELRTILLGVFCGLRVLFWAIVLLFIIIYIFGIGMATIADDEEEFSTLPASMFTIFRCLTEGCNAYDGTPLPERLRKSTFQDVGGLFMIGYILVFMLVSVGIFNLIMAIFLDNVVSEQTLRKQKELAESALKSEVAIKRAVAQIISDEDSVAVIPDNLEMLDLKHQSKALERSLSTLDVTVTRDRFAQWLAHEDFVETLEGASVDTSIRTQLFDILDADSGGLLSIDELISGLMSMRGHVTKGDIIAMSLKVRYVSQQVEILSNGEQPQVPSKRRSLTE</sequence>
<dbReference type="GO" id="GO:0001518">
    <property type="term" value="C:voltage-gated sodium channel complex"/>
    <property type="evidence" value="ECO:0007669"/>
    <property type="project" value="TreeGrafter"/>
</dbReference>
<gene>
    <name evidence="7" type="ORF">EVOR1521_LOCUS885</name>
</gene>
<evidence type="ECO:0000256" key="2">
    <source>
        <dbReference type="ARBA" id="ARBA00022692"/>
    </source>
</evidence>
<evidence type="ECO:0000256" key="3">
    <source>
        <dbReference type="ARBA" id="ARBA00022989"/>
    </source>
</evidence>
<dbReference type="AlphaFoldDB" id="A0AA36HKM0"/>
<dbReference type="Pfam" id="PF00520">
    <property type="entry name" value="Ion_trans"/>
    <property type="match status" value="1"/>
</dbReference>
<organism evidence="7 8">
    <name type="scientific">Effrenium voratum</name>
    <dbReference type="NCBI Taxonomy" id="2562239"/>
    <lineage>
        <taxon>Eukaryota</taxon>
        <taxon>Sar</taxon>
        <taxon>Alveolata</taxon>
        <taxon>Dinophyceae</taxon>
        <taxon>Suessiales</taxon>
        <taxon>Symbiodiniaceae</taxon>
        <taxon>Effrenium</taxon>
    </lineage>
</organism>
<reference evidence="7" key="1">
    <citation type="submission" date="2023-08" db="EMBL/GenBank/DDBJ databases">
        <authorList>
            <person name="Chen Y."/>
            <person name="Shah S."/>
            <person name="Dougan E. K."/>
            <person name="Thang M."/>
            <person name="Chan C."/>
        </authorList>
    </citation>
    <scope>NUCLEOTIDE SEQUENCE</scope>
</reference>
<dbReference type="PANTHER" id="PTHR10037">
    <property type="entry name" value="VOLTAGE-GATED CATION CHANNEL CALCIUM AND SODIUM"/>
    <property type="match status" value="1"/>
</dbReference>
<feature type="transmembrane region" description="Helical" evidence="5">
    <location>
        <begin position="354"/>
        <end position="379"/>
    </location>
</feature>
<evidence type="ECO:0000313" key="7">
    <source>
        <dbReference type="EMBL" id="CAJ1370285.1"/>
    </source>
</evidence>
<dbReference type="PANTHER" id="PTHR10037:SF62">
    <property type="entry name" value="SODIUM CHANNEL PROTEIN 60E"/>
    <property type="match status" value="1"/>
</dbReference>
<dbReference type="InterPro" id="IPR027359">
    <property type="entry name" value="Volt_channel_dom_sf"/>
</dbReference>
<feature type="transmembrane region" description="Helical" evidence="5">
    <location>
        <begin position="274"/>
        <end position="299"/>
    </location>
</feature>
<dbReference type="InterPro" id="IPR043203">
    <property type="entry name" value="VGCC_Ca_Na"/>
</dbReference>
<feature type="domain" description="Ion transport" evidence="6">
    <location>
        <begin position="155"/>
        <end position="386"/>
    </location>
</feature>
<evidence type="ECO:0000313" key="8">
    <source>
        <dbReference type="Proteomes" id="UP001178507"/>
    </source>
</evidence>
<comment type="caution">
    <text evidence="7">The sequence shown here is derived from an EMBL/GenBank/DDBJ whole genome shotgun (WGS) entry which is preliminary data.</text>
</comment>
<dbReference type="Gene3D" id="1.20.120.350">
    <property type="entry name" value="Voltage-gated potassium channels. Chain C"/>
    <property type="match status" value="1"/>
</dbReference>
<dbReference type="GO" id="GO:0005248">
    <property type="term" value="F:voltage-gated sodium channel activity"/>
    <property type="evidence" value="ECO:0007669"/>
    <property type="project" value="TreeGrafter"/>
</dbReference>
<feature type="transmembrane region" description="Helical" evidence="5">
    <location>
        <begin position="214"/>
        <end position="232"/>
    </location>
</feature>
<dbReference type="PROSITE" id="PS00018">
    <property type="entry name" value="EF_HAND_1"/>
    <property type="match status" value="1"/>
</dbReference>
<evidence type="ECO:0000256" key="5">
    <source>
        <dbReference type="SAM" id="Phobius"/>
    </source>
</evidence>
<feature type="transmembrane region" description="Helical" evidence="5">
    <location>
        <begin position="176"/>
        <end position="194"/>
    </location>
</feature>